<feature type="transmembrane region" description="Helical" evidence="10">
    <location>
        <begin position="433"/>
        <end position="454"/>
    </location>
</feature>
<gene>
    <name evidence="13" type="ORF">ABI_27100</name>
</gene>
<comment type="function">
    <text evidence="9">Required for the biogenesis of c-type cytochromes. Possible subunit of a heme lyase.</text>
</comment>
<comment type="subcellular location">
    <subcellularLocation>
        <location evidence="1">Cell inner membrane</location>
        <topology evidence="1">Multi-pass membrane protein</topology>
    </subcellularLocation>
</comment>
<keyword evidence="5 10" id="KW-0812">Transmembrane</keyword>
<dbReference type="EMBL" id="GL883078">
    <property type="protein sequence ID" value="EGF91295.1"/>
    <property type="molecule type" value="Genomic_DNA"/>
</dbReference>
<evidence type="ECO:0000256" key="8">
    <source>
        <dbReference type="ARBA" id="ARBA00023136"/>
    </source>
</evidence>
<dbReference type="InterPro" id="IPR003567">
    <property type="entry name" value="Cyt_c_biogenesis"/>
</dbReference>
<dbReference type="InterPro" id="IPR032523">
    <property type="entry name" value="CcmF_C"/>
</dbReference>
<dbReference type="HOGENOM" id="CLU_015041_3_0_5"/>
<feature type="transmembrane region" description="Helical" evidence="10">
    <location>
        <begin position="493"/>
        <end position="517"/>
    </location>
</feature>
<dbReference type="GO" id="GO:0017004">
    <property type="term" value="P:cytochrome complex assembly"/>
    <property type="evidence" value="ECO:0007669"/>
    <property type="project" value="UniProtKB-KW"/>
</dbReference>
<evidence type="ECO:0000256" key="6">
    <source>
        <dbReference type="ARBA" id="ARBA00022748"/>
    </source>
</evidence>
<keyword evidence="3" id="KW-1003">Cell membrane</keyword>
<evidence type="ECO:0000256" key="7">
    <source>
        <dbReference type="ARBA" id="ARBA00022989"/>
    </source>
</evidence>
<feature type="transmembrane region" description="Helical" evidence="10">
    <location>
        <begin position="397"/>
        <end position="421"/>
    </location>
</feature>
<feature type="transmembrane region" description="Helical" evidence="10">
    <location>
        <begin position="627"/>
        <end position="647"/>
    </location>
</feature>
<keyword evidence="7 10" id="KW-1133">Transmembrane helix</keyword>
<dbReference type="AlphaFoldDB" id="F4QPN7"/>
<organism evidence="13 14">
    <name type="scientific">Asticcacaulis biprosthecium C19</name>
    <dbReference type="NCBI Taxonomy" id="715226"/>
    <lineage>
        <taxon>Bacteria</taxon>
        <taxon>Pseudomonadati</taxon>
        <taxon>Pseudomonadota</taxon>
        <taxon>Alphaproteobacteria</taxon>
        <taxon>Caulobacterales</taxon>
        <taxon>Caulobacteraceae</taxon>
        <taxon>Asticcacaulis</taxon>
    </lineage>
</organism>
<feature type="transmembrane region" description="Helical" evidence="10">
    <location>
        <begin position="40"/>
        <end position="60"/>
    </location>
</feature>
<evidence type="ECO:0000259" key="12">
    <source>
        <dbReference type="Pfam" id="PF16327"/>
    </source>
</evidence>
<dbReference type="Proteomes" id="UP000006512">
    <property type="component" value="Unassembled WGS sequence"/>
</dbReference>
<feature type="transmembrane region" description="Helical" evidence="10">
    <location>
        <begin position="6"/>
        <end position="28"/>
    </location>
</feature>
<keyword evidence="4" id="KW-0997">Cell inner membrane</keyword>
<dbReference type="Pfam" id="PF16327">
    <property type="entry name" value="CcmF_C"/>
    <property type="match status" value="1"/>
</dbReference>
<evidence type="ECO:0000256" key="9">
    <source>
        <dbReference type="ARBA" id="ARBA00037230"/>
    </source>
</evidence>
<keyword evidence="6" id="KW-0201">Cytochrome c-type biogenesis</keyword>
<dbReference type="PANTHER" id="PTHR43653:SF1">
    <property type="entry name" value="CYTOCHROME C-TYPE BIOGENESIS PROTEIN CCMF"/>
    <property type="match status" value="1"/>
</dbReference>
<dbReference type="RefSeq" id="WP_006273495.1">
    <property type="nucleotide sequence ID" value="NZ_GL883078.1"/>
</dbReference>
<keyword evidence="8 10" id="KW-0472">Membrane</keyword>
<feature type="transmembrane region" description="Helical" evidence="10">
    <location>
        <begin position="360"/>
        <end position="382"/>
    </location>
</feature>
<dbReference type="GO" id="GO:0015232">
    <property type="term" value="F:heme transmembrane transporter activity"/>
    <property type="evidence" value="ECO:0007669"/>
    <property type="project" value="InterPro"/>
</dbReference>
<comment type="similarity">
    <text evidence="2">Belongs to the CcmF/CycK/Ccl1/NrfE/CcsA family.</text>
</comment>
<feature type="transmembrane region" description="Helical" evidence="10">
    <location>
        <begin position="257"/>
        <end position="274"/>
    </location>
</feature>
<dbReference type="PRINTS" id="PR01410">
    <property type="entry name" value="CCBIOGENESIS"/>
</dbReference>
<feature type="transmembrane region" description="Helical" evidence="10">
    <location>
        <begin position="281"/>
        <end position="300"/>
    </location>
</feature>
<dbReference type="GO" id="GO:0020037">
    <property type="term" value="F:heme binding"/>
    <property type="evidence" value="ECO:0007669"/>
    <property type="project" value="InterPro"/>
</dbReference>
<feature type="transmembrane region" description="Helical" evidence="10">
    <location>
        <begin position="320"/>
        <end position="339"/>
    </location>
</feature>
<dbReference type="GO" id="GO:0005886">
    <property type="term" value="C:plasma membrane"/>
    <property type="evidence" value="ECO:0007669"/>
    <property type="project" value="UniProtKB-SubCell"/>
</dbReference>
<evidence type="ECO:0000256" key="1">
    <source>
        <dbReference type="ARBA" id="ARBA00004429"/>
    </source>
</evidence>
<evidence type="ECO:0000256" key="5">
    <source>
        <dbReference type="ARBA" id="ARBA00022692"/>
    </source>
</evidence>
<dbReference type="OrthoDB" id="9761451at2"/>
<evidence type="ECO:0000256" key="4">
    <source>
        <dbReference type="ARBA" id="ARBA00022519"/>
    </source>
</evidence>
<dbReference type="InterPro" id="IPR003568">
    <property type="entry name" value="Cyt_c_biogenesis_CcmF"/>
</dbReference>
<accession>F4QPN7</accession>
<evidence type="ECO:0000256" key="3">
    <source>
        <dbReference type="ARBA" id="ARBA00022475"/>
    </source>
</evidence>
<feature type="domain" description="Cytochrome c-type biogenesis protein CcmF C-terminal" evidence="12">
    <location>
        <begin position="323"/>
        <end position="649"/>
    </location>
</feature>
<proteinExistence type="inferred from homology"/>
<dbReference type="PANTHER" id="PTHR43653">
    <property type="entry name" value="CYTOCHROME C ASSEMBLY PROTEIN-RELATED"/>
    <property type="match status" value="1"/>
</dbReference>
<dbReference type="InterPro" id="IPR002541">
    <property type="entry name" value="Cyt_c_assembly"/>
</dbReference>
<evidence type="ECO:0000256" key="2">
    <source>
        <dbReference type="ARBA" id="ARBA00009186"/>
    </source>
</evidence>
<sequence>MIAEIGNFCLVLAFMLSVAQAGVVVAGVRWRGLERYSEGLSLAAALAIAGAFAMLITAFVRSDFSVLNVYQHSHSDKPLLYKITGAWGSHEGSMLLWCLILLVFGAFITLRGSGLSDGLKHKALGVQGFLGAAFTGFTLFSSNPLWRLAEDPNRIWALETAPLQGLSLNPALQDPGLAFHPPMLYLGYVGFSVVFSFAVAALIEGRLDRAWARWIRPWVLIAWSFLTAGITLGAFWAYYELGWGGWWAWDPVENASFMPWLAATALLHSAIVMEKRDALKAWTVFLGLLAFTFSMLGAFLVRSGLLTSVHAFATDPQRGILLLTILLVTAGAGFALFALRAPELKPGGLFAPVSREATLVVNNLLLSAALCSVFLGTLYPILMQAVFNKTMSVGEPYYLAVFGPIMIAALLLIPIAALMAWKRADLKGVLQRLGLAFGVAALAAAVGLLLYRGATWWAEAQYLIGLLVGFWLVFGSLKLLWDRSEGKLRRLKGLPLSTWGMLLAHIGLGVFVLGAVVETHAKEGATQVMAVGDSLTAGRYQLNFTETFAEMGSNYDAQGGVFNITDKGKAVCEARPQWRYYSASRSSQSEVWLCFTPLSDLYVVMAQPQTLTDGRAAWSVRFFYNPWVRLIFFGPLLMALGGLVSLADRRLRLGVPVKAKKPKPSDDSSVDKAEA</sequence>
<evidence type="ECO:0000313" key="14">
    <source>
        <dbReference type="Proteomes" id="UP000006512"/>
    </source>
</evidence>
<feature type="transmembrane region" description="Helical" evidence="10">
    <location>
        <begin position="124"/>
        <end position="146"/>
    </location>
</feature>
<evidence type="ECO:0000259" key="11">
    <source>
        <dbReference type="Pfam" id="PF01578"/>
    </source>
</evidence>
<feature type="transmembrane region" description="Helical" evidence="10">
    <location>
        <begin position="215"/>
        <end position="237"/>
    </location>
</feature>
<protein>
    <submittedName>
        <fullName evidence="13">Cytochrome c-type biogenesis protein cycK</fullName>
    </submittedName>
</protein>
<feature type="transmembrane region" description="Helical" evidence="10">
    <location>
        <begin position="460"/>
        <end position="481"/>
    </location>
</feature>
<dbReference type="STRING" id="715226.ABI_27100"/>
<feature type="transmembrane region" description="Helical" evidence="10">
    <location>
        <begin position="94"/>
        <end position="112"/>
    </location>
</feature>
<dbReference type="Pfam" id="PF01578">
    <property type="entry name" value="Cytochrom_C_asm"/>
    <property type="match status" value="1"/>
</dbReference>
<dbReference type="PRINTS" id="PR01411">
    <property type="entry name" value="CCMFBIOGNSIS"/>
</dbReference>
<name>F4QPN7_9CAUL</name>
<feature type="transmembrane region" description="Helical" evidence="10">
    <location>
        <begin position="183"/>
        <end position="203"/>
    </location>
</feature>
<keyword evidence="14" id="KW-1185">Reference proteome</keyword>
<evidence type="ECO:0000256" key="10">
    <source>
        <dbReference type="SAM" id="Phobius"/>
    </source>
</evidence>
<reference evidence="14" key="1">
    <citation type="submission" date="2011-03" db="EMBL/GenBank/DDBJ databases">
        <title>Draft genome sequence of Brevundimonas diminuta.</title>
        <authorList>
            <person name="Brown P.J.B."/>
            <person name="Buechlein A."/>
            <person name="Hemmerich C."/>
            <person name="Brun Y.V."/>
        </authorList>
    </citation>
    <scope>NUCLEOTIDE SEQUENCE [LARGE SCALE GENOMIC DNA]</scope>
    <source>
        <strain evidence="14">C19</strain>
    </source>
</reference>
<feature type="domain" description="Cytochrome c assembly protein" evidence="11">
    <location>
        <begin position="87"/>
        <end position="304"/>
    </location>
</feature>
<dbReference type="eggNOG" id="COG1138">
    <property type="taxonomic scope" value="Bacteria"/>
</dbReference>
<evidence type="ECO:0000313" key="13">
    <source>
        <dbReference type="EMBL" id="EGF91295.1"/>
    </source>
</evidence>